<organism evidence="6 7">
    <name type="scientific">Microbulbifer agarilyticus</name>
    <dbReference type="NCBI Taxonomy" id="260552"/>
    <lineage>
        <taxon>Bacteria</taxon>
        <taxon>Pseudomonadati</taxon>
        <taxon>Pseudomonadota</taxon>
        <taxon>Gammaproteobacteria</taxon>
        <taxon>Cellvibrionales</taxon>
        <taxon>Microbulbiferaceae</taxon>
        <taxon>Microbulbifer</taxon>
    </lineage>
</organism>
<dbReference type="InterPro" id="IPR009057">
    <property type="entry name" value="Homeodomain-like_sf"/>
</dbReference>
<name>A0A1Q2M2T5_9GAMM</name>
<evidence type="ECO:0000256" key="1">
    <source>
        <dbReference type="ARBA" id="ARBA00023015"/>
    </source>
</evidence>
<feature type="DNA-binding region" description="H-T-H motif" evidence="4">
    <location>
        <begin position="31"/>
        <end position="50"/>
    </location>
</feature>
<dbReference type="EMBL" id="CP019650">
    <property type="protein sequence ID" value="AQQ66542.1"/>
    <property type="molecule type" value="Genomic_DNA"/>
</dbReference>
<sequence>MPRPSVKKERTEEIMLAFERCVTRYGVEGSTLERLAEESGLQRSLIRHYAGNRDDLIMALLERYLTQSQQQSQLLFAALPAEKPAQAFIEYLFDDYYSDSSSALLANALFNAAATIPELAAPLKAATDDFIEALTQLLQQTHPHCESDDRYAVASGIVGIYFNIESVAHLGDTRKWRTASKRSAHLLLSALDTLSEI</sequence>
<dbReference type="PANTHER" id="PTHR30055">
    <property type="entry name" value="HTH-TYPE TRANSCRIPTIONAL REGULATOR RUTR"/>
    <property type="match status" value="1"/>
</dbReference>
<dbReference type="Gene3D" id="1.10.357.10">
    <property type="entry name" value="Tetracycline Repressor, domain 2"/>
    <property type="match status" value="1"/>
</dbReference>
<dbReference type="OrthoDB" id="9809265at2"/>
<dbReference type="PROSITE" id="PS50977">
    <property type="entry name" value="HTH_TETR_2"/>
    <property type="match status" value="1"/>
</dbReference>
<dbReference type="SUPFAM" id="SSF46689">
    <property type="entry name" value="Homeodomain-like"/>
    <property type="match status" value="1"/>
</dbReference>
<accession>A0A1Q2M2T5</accession>
<keyword evidence="3" id="KW-0804">Transcription</keyword>
<evidence type="ECO:0000256" key="4">
    <source>
        <dbReference type="PROSITE-ProRule" id="PRU00335"/>
    </source>
</evidence>
<proteinExistence type="predicted"/>
<dbReference type="GO" id="GO:0000976">
    <property type="term" value="F:transcription cis-regulatory region binding"/>
    <property type="evidence" value="ECO:0007669"/>
    <property type="project" value="TreeGrafter"/>
</dbReference>
<keyword evidence="2 4" id="KW-0238">DNA-binding</keyword>
<evidence type="ECO:0000313" key="7">
    <source>
        <dbReference type="Proteomes" id="UP000188219"/>
    </source>
</evidence>
<evidence type="ECO:0000259" key="5">
    <source>
        <dbReference type="PROSITE" id="PS50977"/>
    </source>
</evidence>
<feature type="domain" description="HTH tetR-type" evidence="5">
    <location>
        <begin position="8"/>
        <end position="68"/>
    </location>
</feature>
<dbReference type="PANTHER" id="PTHR30055:SF234">
    <property type="entry name" value="HTH-TYPE TRANSCRIPTIONAL REGULATOR BETI"/>
    <property type="match status" value="1"/>
</dbReference>
<dbReference type="STRING" id="260552.Mag101_01940"/>
<evidence type="ECO:0000256" key="2">
    <source>
        <dbReference type="ARBA" id="ARBA00023125"/>
    </source>
</evidence>
<keyword evidence="1" id="KW-0805">Transcription regulation</keyword>
<dbReference type="Proteomes" id="UP000188219">
    <property type="component" value="Chromosome"/>
</dbReference>
<dbReference type="RefSeq" id="WP_157520118.1">
    <property type="nucleotide sequence ID" value="NZ_CP019650.1"/>
</dbReference>
<protein>
    <recommendedName>
        <fullName evidence="5">HTH tetR-type domain-containing protein</fullName>
    </recommendedName>
</protein>
<evidence type="ECO:0000313" key="6">
    <source>
        <dbReference type="EMBL" id="AQQ66542.1"/>
    </source>
</evidence>
<dbReference type="GO" id="GO:0003700">
    <property type="term" value="F:DNA-binding transcription factor activity"/>
    <property type="evidence" value="ECO:0007669"/>
    <property type="project" value="TreeGrafter"/>
</dbReference>
<dbReference type="InterPro" id="IPR001647">
    <property type="entry name" value="HTH_TetR"/>
</dbReference>
<dbReference type="InterPro" id="IPR050109">
    <property type="entry name" value="HTH-type_TetR-like_transc_reg"/>
</dbReference>
<reference evidence="6" key="1">
    <citation type="submission" date="2017-02" db="EMBL/GenBank/DDBJ databases">
        <title>Genome of Microbulbifer agarilyticus GP101.</title>
        <authorList>
            <person name="Jung J."/>
            <person name="Bae S.S."/>
            <person name="Baek K."/>
        </authorList>
    </citation>
    <scope>NUCLEOTIDE SEQUENCE [LARGE SCALE GENOMIC DNA]</scope>
    <source>
        <strain evidence="6">GP101</strain>
    </source>
</reference>
<keyword evidence="7" id="KW-1185">Reference proteome</keyword>
<gene>
    <name evidence="6" type="ORF">Mag101_01940</name>
</gene>
<evidence type="ECO:0000256" key="3">
    <source>
        <dbReference type="ARBA" id="ARBA00023163"/>
    </source>
</evidence>
<dbReference type="KEGG" id="maga:Mag101_01940"/>
<dbReference type="AlphaFoldDB" id="A0A1Q2M2T5"/>